<dbReference type="AlphaFoldDB" id="A0A9D2DU52"/>
<evidence type="ECO:0000259" key="8">
    <source>
        <dbReference type="PROSITE" id="PS50110"/>
    </source>
</evidence>
<dbReference type="SMART" id="SM00342">
    <property type="entry name" value="HTH_ARAC"/>
    <property type="match status" value="1"/>
</dbReference>
<accession>A0A9D2DU52</accession>
<proteinExistence type="predicted"/>
<evidence type="ECO:0000256" key="1">
    <source>
        <dbReference type="ARBA" id="ARBA00018672"/>
    </source>
</evidence>
<evidence type="ECO:0000259" key="7">
    <source>
        <dbReference type="PROSITE" id="PS01124"/>
    </source>
</evidence>
<dbReference type="EMBL" id="DXBU01000144">
    <property type="protein sequence ID" value="HIZ23272.1"/>
    <property type="molecule type" value="Genomic_DNA"/>
</dbReference>
<dbReference type="Pfam" id="PF00072">
    <property type="entry name" value="Response_reg"/>
    <property type="match status" value="1"/>
</dbReference>
<dbReference type="GO" id="GO:0043565">
    <property type="term" value="F:sequence-specific DNA binding"/>
    <property type="evidence" value="ECO:0007669"/>
    <property type="project" value="InterPro"/>
</dbReference>
<dbReference type="CDD" id="cd17536">
    <property type="entry name" value="REC_YesN-like"/>
    <property type="match status" value="1"/>
</dbReference>
<dbReference type="PROSITE" id="PS01124">
    <property type="entry name" value="HTH_ARAC_FAMILY_2"/>
    <property type="match status" value="1"/>
</dbReference>
<dbReference type="InterPro" id="IPR011006">
    <property type="entry name" value="CheY-like_superfamily"/>
</dbReference>
<keyword evidence="6" id="KW-0597">Phosphoprotein</keyword>
<keyword evidence="3" id="KW-0238">DNA-binding</keyword>
<dbReference type="InterPro" id="IPR009057">
    <property type="entry name" value="Homeodomain-like_sf"/>
</dbReference>
<dbReference type="InterPro" id="IPR020449">
    <property type="entry name" value="Tscrpt_reg_AraC-type_HTH"/>
</dbReference>
<evidence type="ECO:0000256" key="3">
    <source>
        <dbReference type="ARBA" id="ARBA00023125"/>
    </source>
</evidence>
<dbReference type="PRINTS" id="PR00032">
    <property type="entry name" value="HTHARAC"/>
</dbReference>
<keyword evidence="4" id="KW-0804">Transcription</keyword>
<evidence type="ECO:0000256" key="5">
    <source>
        <dbReference type="ARBA" id="ARBA00024867"/>
    </source>
</evidence>
<reference evidence="9" key="2">
    <citation type="submission" date="2021-04" db="EMBL/GenBank/DDBJ databases">
        <authorList>
            <person name="Gilroy R."/>
        </authorList>
    </citation>
    <scope>NUCLEOTIDE SEQUENCE</scope>
    <source>
        <strain evidence="9">14324</strain>
    </source>
</reference>
<feature type="domain" description="HTH araC/xylS-type" evidence="7">
    <location>
        <begin position="404"/>
        <end position="502"/>
    </location>
</feature>
<keyword evidence="2" id="KW-0805">Transcription regulation</keyword>
<reference evidence="9" key="1">
    <citation type="journal article" date="2021" name="PeerJ">
        <title>Extensive microbial diversity within the chicken gut microbiome revealed by metagenomics and culture.</title>
        <authorList>
            <person name="Gilroy R."/>
            <person name="Ravi A."/>
            <person name="Getino M."/>
            <person name="Pursley I."/>
            <person name="Horton D.L."/>
            <person name="Alikhan N.F."/>
            <person name="Baker D."/>
            <person name="Gharbi K."/>
            <person name="Hall N."/>
            <person name="Watson M."/>
            <person name="Adriaenssens E.M."/>
            <person name="Foster-Nyarko E."/>
            <person name="Jarju S."/>
            <person name="Secka A."/>
            <person name="Antonio M."/>
            <person name="Oren A."/>
            <person name="Chaudhuri R.R."/>
            <person name="La Ragione R."/>
            <person name="Hildebrand F."/>
            <person name="Pallen M.J."/>
        </authorList>
    </citation>
    <scope>NUCLEOTIDE SEQUENCE</scope>
    <source>
        <strain evidence="9">14324</strain>
    </source>
</reference>
<organism evidence="9 10">
    <name type="scientific">Candidatus Blautia faecigallinarum</name>
    <dbReference type="NCBI Taxonomy" id="2838488"/>
    <lineage>
        <taxon>Bacteria</taxon>
        <taxon>Bacillati</taxon>
        <taxon>Bacillota</taxon>
        <taxon>Clostridia</taxon>
        <taxon>Lachnospirales</taxon>
        <taxon>Lachnospiraceae</taxon>
        <taxon>Blautia</taxon>
    </lineage>
</organism>
<dbReference type="GO" id="GO:0000160">
    <property type="term" value="P:phosphorelay signal transduction system"/>
    <property type="evidence" value="ECO:0007669"/>
    <property type="project" value="InterPro"/>
</dbReference>
<dbReference type="PANTHER" id="PTHR43280:SF28">
    <property type="entry name" value="HTH-TYPE TRANSCRIPTIONAL ACTIVATOR RHAS"/>
    <property type="match status" value="1"/>
</dbReference>
<dbReference type="InterPro" id="IPR018062">
    <property type="entry name" value="HTH_AraC-typ_CS"/>
</dbReference>
<evidence type="ECO:0000256" key="6">
    <source>
        <dbReference type="PROSITE-ProRule" id="PRU00169"/>
    </source>
</evidence>
<feature type="modified residue" description="4-aspartylphosphate" evidence="6">
    <location>
        <position position="59"/>
    </location>
</feature>
<dbReference type="SUPFAM" id="SSF46689">
    <property type="entry name" value="Homeodomain-like"/>
    <property type="match status" value="2"/>
</dbReference>
<gene>
    <name evidence="9" type="ORF">IAA21_10830</name>
</gene>
<feature type="domain" description="Response regulatory" evidence="8">
    <location>
        <begin position="7"/>
        <end position="124"/>
    </location>
</feature>
<dbReference type="InterPro" id="IPR018060">
    <property type="entry name" value="HTH_AraC"/>
</dbReference>
<dbReference type="GO" id="GO:0003700">
    <property type="term" value="F:DNA-binding transcription factor activity"/>
    <property type="evidence" value="ECO:0007669"/>
    <property type="project" value="InterPro"/>
</dbReference>
<dbReference type="PROSITE" id="PS50110">
    <property type="entry name" value="RESPONSE_REGULATORY"/>
    <property type="match status" value="1"/>
</dbReference>
<dbReference type="Gene3D" id="1.10.10.60">
    <property type="entry name" value="Homeodomain-like"/>
    <property type="match status" value="2"/>
</dbReference>
<comment type="function">
    <text evidence="5">May play the central regulatory role in sporulation. It may be an element of the effector pathway responsible for the activation of sporulation genes in response to nutritional stress. Spo0A may act in concert with spo0H (a sigma factor) to control the expression of some genes that are critical to the sporulation process.</text>
</comment>
<sequence>MIEKKIKTLVVEDEVLLLKNIEKKIQQADPDFQIVGSAYDGEEALKLVEQERPDVVFTDIRMPIMDGLRLTELLKEAYPSVLVVIVSGYDDFQYARRALGYGVCDYLLKPVRPEELKKTLEKLKERVLAHSGQRLITVIQAQIRQNMPVELDEDLRQYLAEKPFGMFLVCTGNLRMRVRQQDEAKKDLWEQILKDMDPEGTEFYVFPENPGLCLLLLRGGGDKRTTAEKLLQKAQEQEAGASVSIAYMTEDIIWQQLHGAFRKARQILLSNVRIGHSGIFSDNEGQKETVPAVLSAVMTNQLQTLINGGNVSGLHKTILQLLKEWNQEGYSQQWVEKVLHQILLLFQQNLFFSEEDYDRMFQNVFETLEIESASQDWEEKIAEELCGWMRQNRQVPSEIEEAIQQMETYIRKHYTEQINLSELAETYHFNHSYMTRLFKKMKGQTPIKLINSLRMADAKEMLKKEELSIREISETLGFTDQHYFSRTFKEATGVTPKEYRMLEK</sequence>
<dbReference type="PROSITE" id="PS00041">
    <property type="entry name" value="HTH_ARAC_FAMILY_1"/>
    <property type="match status" value="1"/>
</dbReference>
<dbReference type="InterPro" id="IPR001789">
    <property type="entry name" value="Sig_transdc_resp-reg_receiver"/>
</dbReference>
<comment type="caution">
    <text evidence="9">The sequence shown here is derived from an EMBL/GenBank/DDBJ whole genome shotgun (WGS) entry which is preliminary data.</text>
</comment>
<dbReference type="PANTHER" id="PTHR43280">
    <property type="entry name" value="ARAC-FAMILY TRANSCRIPTIONAL REGULATOR"/>
    <property type="match status" value="1"/>
</dbReference>
<name>A0A9D2DU52_9FIRM</name>
<evidence type="ECO:0000313" key="10">
    <source>
        <dbReference type="Proteomes" id="UP000824041"/>
    </source>
</evidence>
<dbReference type="SUPFAM" id="SSF52172">
    <property type="entry name" value="CheY-like"/>
    <property type="match status" value="1"/>
</dbReference>
<evidence type="ECO:0000256" key="4">
    <source>
        <dbReference type="ARBA" id="ARBA00023163"/>
    </source>
</evidence>
<dbReference type="Gene3D" id="3.40.50.2300">
    <property type="match status" value="1"/>
</dbReference>
<dbReference type="Proteomes" id="UP000824041">
    <property type="component" value="Unassembled WGS sequence"/>
</dbReference>
<protein>
    <recommendedName>
        <fullName evidence="1">Stage 0 sporulation protein A homolog</fullName>
    </recommendedName>
</protein>
<dbReference type="Pfam" id="PF12833">
    <property type="entry name" value="HTH_18"/>
    <property type="match status" value="1"/>
</dbReference>
<evidence type="ECO:0000313" key="9">
    <source>
        <dbReference type="EMBL" id="HIZ23272.1"/>
    </source>
</evidence>
<evidence type="ECO:0000256" key="2">
    <source>
        <dbReference type="ARBA" id="ARBA00023015"/>
    </source>
</evidence>
<dbReference type="SMART" id="SM00448">
    <property type="entry name" value="REC"/>
    <property type="match status" value="1"/>
</dbReference>